<dbReference type="Pfam" id="PF00440">
    <property type="entry name" value="TetR_N"/>
    <property type="match status" value="1"/>
</dbReference>
<name>A0ABY8W4F6_9MYCO</name>
<sequence>MGQQTAAVRTRRRGKQLEDALYDATLAELAAVGYGGLTMEGIAARARTGKAALYRRWSSKHDLVQAALLYALPPLPEPRADRSARENLLAVLSAHCDVVSGKTAFPGLDSMQQLLHEPELRAIFADAVVGPRLRITETILQAGADHGEIDADTMTPYTARVGTALVNQQMLLTGAPPSKRQLAQIVDTVLPNRH</sequence>
<dbReference type="InterPro" id="IPR050109">
    <property type="entry name" value="HTH-type_TetR-like_transc_reg"/>
</dbReference>
<evidence type="ECO:0000256" key="2">
    <source>
        <dbReference type="ARBA" id="ARBA00023125"/>
    </source>
</evidence>
<dbReference type="PROSITE" id="PS50977">
    <property type="entry name" value="HTH_TETR_2"/>
    <property type="match status" value="1"/>
</dbReference>
<protein>
    <submittedName>
        <fullName evidence="6">TetR/AcrR family transcriptional regulator</fullName>
    </submittedName>
</protein>
<keyword evidence="2 4" id="KW-0238">DNA-binding</keyword>
<accession>A0ABY8W4F6</accession>
<dbReference type="Gene3D" id="1.10.357.10">
    <property type="entry name" value="Tetracycline Repressor, domain 2"/>
    <property type="match status" value="1"/>
</dbReference>
<keyword evidence="1" id="KW-0805">Transcription regulation</keyword>
<dbReference type="RefSeq" id="WP_285190698.1">
    <property type="nucleotide sequence ID" value="NZ_CP126981.1"/>
</dbReference>
<evidence type="ECO:0000313" key="6">
    <source>
        <dbReference type="EMBL" id="WIM89946.1"/>
    </source>
</evidence>
<feature type="domain" description="HTH tetR-type" evidence="5">
    <location>
        <begin position="15"/>
        <end position="75"/>
    </location>
</feature>
<keyword evidence="7" id="KW-1185">Reference proteome</keyword>
<dbReference type="Proteomes" id="UP001236585">
    <property type="component" value="Chromosome"/>
</dbReference>
<evidence type="ECO:0000259" key="5">
    <source>
        <dbReference type="PROSITE" id="PS50977"/>
    </source>
</evidence>
<dbReference type="EMBL" id="CP126981">
    <property type="protein sequence ID" value="WIM89946.1"/>
    <property type="molecule type" value="Genomic_DNA"/>
</dbReference>
<dbReference type="Gene3D" id="1.10.10.60">
    <property type="entry name" value="Homeodomain-like"/>
    <property type="match status" value="1"/>
</dbReference>
<dbReference type="Pfam" id="PF16859">
    <property type="entry name" value="TetR_C_11"/>
    <property type="match status" value="1"/>
</dbReference>
<evidence type="ECO:0000313" key="7">
    <source>
        <dbReference type="Proteomes" id="UP001236585"/>
    </source>
</evidence>
<gene>
    <name evidence="6" type="ORF">PT015_11270</name>
</gene>
<dbReference type="InterPro" id="IPR036271">
    <property type="entry name" value="Tet_transcr_reg_TetR-rel_C_sf"/>
</dbReference>
<evidence type="ECO:0000256" key="4">
    <source>
        <dbReference type="PROSITE-ProRule" id="PRU00335"/>
    </source>
</evidence>
<dbReference type="SUPFAM" id="SSF48498">
    <property type="entry name" value="Tetracyclin repressor-like, C-terminal domain"/>
    <property type="match status" value="1"/>
</dbReference>
<feature type="DNA-binding region" description="H-T-H motif" evidence="4">
    <location>
        <begin position="38"/>
        <end position="57"/>
    </location>
</feature>
<dbReference type="SUPFAM" id="SSF46689">
    <property type="entry name" value="Homeodomain-like"/>
    <property type="match status" value="1"/>
</dbReference>
<dbReference type="InterPro" id="IPR009057">
    <property type="entry name" value="Homeodomain-like_sf"/>
</dbReference>
<reference evidence="6 7" key="1">
    <citation type="journal article" date="2023" name="Microbiol. Resour. Announc.">
        <title>Complete Genome Sequence of Mycobacterium wuenschmanii, a novel Nontuberculous Mycobacterium Isolated from a captive population of Amazon Milk Frogs.</title>
        <authorList>
            <person name="Hicks J."/>
            <person name="Zeineldin M."/>
            <person name="Ward H."/>
            <person name="Wuenschmann A."/>
            <person name="Camp P."/>
            <person name="Farrell D."/>
            <person name="Lehman K."/>
            <person name="Thacker T."/>
            <person name="Cuthbert E."/>
        </authorList>
    </citation>
    <scope>NUCLEOTIDE SEQUENCE [LARGE SCALE GENOMIC DNA]</scope>
    <source>
        <strain evidence="6 7">Wuenschmanii</strain>
    </source>
</reference>
<evidence type="ECO:0000256" key="1">
    <source>
        <dbReference type="ARBA" id="ARBA00023015"/>
    </source>
</evidence>
<dbReference type="InterPro" id="IPR001647">
    <property type="entry name" value="HTH_TetR"/>
</dbReference>
<evidence type="ECO:0000256" key="3">
    <source>
        <dbReference type="ARBA" id="ARBA00023163"/>
    </source>
</evidence>
<proteinExistence type="predicted"/>
<organism evidence="6 7">
    <name type="scientific">Candidatus Mycobacterium wuenschmannii</name>
    <dbReference type="NCBI Taxonomy" id="3027808"/>
    <lineage>
        <taxon>Bacteria</taxon>
        <taxon>Bacillati</taxon>
        <taxon>Actinomycetota</taxon>
        <taxon>Actinomycetes</taxon>
        <taxon>Mycobacteriales</taxon>
        <taxon>Mycobacteriaceae</taxon>
        <taxon>Mycobacterium</taxon>
    </lineage>
</organism>
<dbReference type="PANTHER" id="PTHR30055:SF225">
    <property type="entry name" value="TRANSCRIPTIONAL REGULATORY PROTEIN-RELATED"/>
    <property type="match status" value="1"/>
</dbReference>
<dbReference type="PANTHER" id="PTHR30055">
    <property type="entry name" value="HTH-TYPE TRANSCRIPTIONAL REGULATOR RUTR"/>
    <property type="match status" value="1"/>
</dbReference>
<keyword evidence="3" id="KW-0804">Transcription</keyword>
<dbReference type="InterPro" id="IPR011075">
    <property type="entry name" value="TetR_C"/>
</dbReference>